<dbReference type="InterPro" id="IPR016032">
    <property type="entry name" value="Sig_transdc_resp-reg_C-effctor"/>
</dbReference>
<keyword evidence="4" id="KW-0472">Membrane</keyword>
<dbReference type="GO" id="GO:0003677">
    <property type="term" value="F:DNA binding"/>
    <property type="evidence" value="ECO:0007669"/>
    <property type="project" value="UniProtKB-UniRule"/>
</dbReference>
<dbReference type="InterPro" id="IPR011990">
    <property type="entry name" value="TPR-like_helical_dom_sf"/>
</dbReference>
<feature type="region of interest" description="Disordered" evidence="3">
    <location>
        <begin position="114"/>
        <end position="145"/>
    </location>
</feature>
<evidence type="ECO:0000313" key="6">
    <source>
        <dbReference type="EMBL" id="ALN83148.1"/>
    </source>
</evidence>
<evidence type="ECO:0000256" key="4">
    <source>
        <dbReference type="SAM" id="Phobius"/>
    </source>
</evidence>
<dbReference type="Proteomes" id="UP000060787">
    <property type="component" value="Chromosome"/>
</dbReference>
<dbReference type="InterPro" id="IPR001867">
    <property type="entry name" value="OmpR/PhoB-type_DNA-bd"/>
</dbReference>
<dbReference type="SUPFAM" id="SSF48452">
    <property type="entry name" value="TPR-like"/>
    <property type="match status" value="3"/>
</dbReference>
<dbReference type="RefSeq" id="WP_148649883.1">
    <property type="nucleotide sequence ID" value="NZ_CP011129.1"/>
</dbReference>
<keyword evidence="4" id="KW-0812">Transmembrane</keyword>
<feature type="compositionally biased region" description="Low complexity" evidence="3">
    <location>
        <begin position="116"/>
        <end position="137"/>
    </location>
</feature>
<evidence type="ECO:0000256" key="3">
    <source>
        <dbReference type="SAM" id="MobiDB-lite"/>
    </source>
</evidence>
<feature type="domain" description="OmpR/PhoB-type" evidence="5">
    <location>
        <begin position="9"/>
        <end position="105"/>
    </location>
</feature>
<keyword evidence="7" id="KW-1185">Reference proteome</keyword>
<dbReference type="CDD" id="cd00383">
    <property type="entry name" value="trans_reg_C"/>
    <property type="match status" value="1"/>
</dbReference>
<evidence type="ECO:0000256" key="1">
    <source>
        <dbReference type="ARBA" id="ARBA00023125"/>
    </source>
</evidence>
<dbReference type="STRING" id="84531.LA76x_5046"/>
<dbReference type="GO" id="GO:0000160">
    <property type="term" value="P:phosphorelay signal transduction system"/>
    <property type="evidence" value="ECO:0007669"/>
    <property type="project" value="InterPro"/>
</dbReference>
<organism evidence="6 7">
    <name type="scientific">Lysobacter antibioticus</name>
    <dbReference type="NCBI Taxonomy" id="84531"/>
    <lineage>
        <taxon>Bacteria</taxon>
        <taxon>Pseudomonadati</taxon>
        <taxon>Pseudomonadota</taxon>
        <taxon>Gammaproteobacteria</taxon>
        <taxon>Lysobacterales</taxon>
        <taxon>Lysobacteraceae</taxon>
        <taxon>Lysobacter</taxon>
    </lineage>
</organism>
<dbReference type="AlphaFoldDB" id="A0A0S2FHX5"/>
<protein>
    <submittedName>
        <fullName evidence="6">Transcriptional regulatory, C terminal family protein</fullName>
    </submittedName>
</protein>
<proteinExistence type="predicted"/>
<dbReference type="KEGG" id="lab:LA76x_5046"/>
<dbReference type="SMART" id="SM00862">
    <property type="entry name" value="Trans_reg_C"/>
    <property type="match status" value="1"/>
</dbReference>
<dbReference type="PROSITE" id="PS51755">
    <property type="entry name" value="OMPR_PHOB"/>
    <property type="match status" value="1"/>
</dbReference>
<dbReference type="EMBL" id="CP011129">
    <property type="protein sequence ID" value="ALN83148.1"/>
    <property type="molecule type" value="Genomic_DNA"/>
</dbReference>
<keyword evidence="1 2" id="KW-0238">DNA-binding</keyword>
<dbReference type="GO" id="GO:0006355">
    <property type="term" value="P:regulation of DNA-templated transcription"/>
    <property type="evidence" value="ECO:0007669"/>
    <property type="project" value="InterPro"/>
</dbReference>
<evidence type="ECO:0000313" key="7">
    <source>
        <dbReference type="Proteomes" id="UP000060787"/>
    </source>
</evidence>
<dbReference type="eggNOG" id="COG3710">
    <property type="taxonomic scope" value="Bacteria"/>
</dbReference>
<gene>
    <name evidence="6" type="ORF">LA76x_5046</name>
</gene>
<dbReference type="PATRIC" id="fig|84531.8.peg.5052"/>
<sequence length="930" mass="101076">MTGSWPPDIRYLQLADLTIDLRFRRLIHSGQSVDVPQRVFDLLVLFLAEPDKLHTRTELFERLWPGLIVEDTNLSQTVWLLRKALGEERKSWIRTVAKSGYVFQAPEPVRSVRELPSAAMPAEPAAEAPAKSESTPAQVDAPAPSLEAVKSTRSAWSRQRIWLLALAAIGLAAIVSAWLFNKLTSPAEPQLTVALVTIEDDNRATRWPAELLEQWLGWKLASLPGINLLDEAQLAAGAPGSVKVLFLSSATSPRDPAKIKVYVRLRDRGKEQRLEVEGHRADLPALVDSLSRQIVARLQPDYAEPWPALELSADAAERYVQAAQAFKHGDWIAAVHVGEEVIARAPRFGLARMQLALAQARLAQASAAKAQMDEAVKLLAGSPAPVIELLQAQRLAIDPTRGAEALAAYAKLADRSPETVSLQLEYAWQLIRAGEPQRALERLADRPVNNDTTCICVGKWLLRANAYAVLSDPERMRAAAKEAVELARKAGPAWNLEQADALMVLASANAGQFPERGTPPEFEQAAVLYEKGGNATGALEARVLARLSAPLPADGADPALEALLARANAAGYRGLEIHILIASANQHARAGDIAGYRSRLTQAAAIASATGDLIPLTDLNLWLMADDLVSARLSSASARFKQLSEIKLPSAQRMSSSLYAADMSLVRGEYAQALKIIDRAEDIFPPTPAGQPDSEMLTTLTCMRSQVLLTMGEPAQARANLDRCAKGDRESLRHMALSLRSRVEMLAGDRPQAKALLEQAEQALPSSATDRWVASLEDASLATRLGEFDRSQRLYTQVLQPIQSAGYALLLARALAGQAENAAARGDWARSRDLVASARRLIPNDAWNVIARLDLLEAADALERGDRAKATALGSALHREARRRGDAVLELELHRIFEPGSMSGDCSPAEREALIARTGMRGADGNWLNL</sequence>
<feature type="transmembrane region" description="Helical" evidence="4">
    <location>
        <begin position="161"/>
        <end position="180"/>
    </location>
</feature>
<name>A0A0S2FHX5_LYSAN</name>
<evidence type="ECO:0000256" key="2">
    <source>
        <dbReference type="PROSITE-ProRule" id="PRU01091"/>
    </source>
</evidence>
<reference evidence="6 7" key="1">
    <citation type="journal article" date="2015" name="BMC Genomics">
        <title>Comparative genomics and metabolic profiling of the genus Lysobacter.</title>
        <authorList>
            <person name="de Bruijn I."/>
            <person name="Cheng X."/>
            <person name="de Jager V."/>
            <person name="Exposito R.G."/>
            <person name="Watrous J."/>
            <person name="Patel N."/>
            <person name="Postma J."/>
            <person name="Dorrestein P.C."/>
            <person name="Kobayashi D."/>
            <person name="Raaijmakers J.M."/>
        </authorList>
    </citation>
    <scope>NUCLEOTIDE SEQUENCE [LARGE SCALE GENOMIC DNA]</scope>
    <source>
        <strain evidence="6 7">76</strain>
    </source>
</reference>
<accession>A0A0S2FHX5</accession>
<dbReference type="Gene3D" id="1.10.10.10">
    <property type="entry name" value="Winged helix-like DNA-binding domain superfamily/Winged helix DNA-binding domain"/>
    <property type="match status" value="1"/>
</dbReference>
<dbReference type="SUPFAM" id="SSF46894">
    <property type="entry name" value="C-terminal effector domain of the bipartite response regulators"/>
    <property type="match status" value="1"/>
</dbReference>
<dbReference type="InterPro" id="IPR036388">
    <property type="entry name" value="WH-like_DNA-bd_sf"/>
</dbReference>
<dbReference type="Gene3D" id="1.25.40.10">
    <property type="entry name" value="Tetratricopeptide repeat domain"/>
    <property type="match status" value="2"/>
</dbReference>
<keyword evidence="4" id="KW-1133">Transmembrane helix</keyword>
<feature type="DNA-binding region" description="OmpR/PhoB-type" evidence="2">
    <location>
        <begin position="9"/>
        <end position="105"/>
    </location>
</feature>
<evidence type="ECO:0000259" key="5">
    <source>
        <dbReference type="PROSITE" id="PS51755"/>
    </source>
</evidence>
<dbReference type="Pfam" id="PF00486">
    <property type="entry name" value="Trans_reg_C"/>
    <property type="match status" value="1"/>
</dbReference>